<dbReference type="PANTHER" id="PTHR11941:SF171">
    <property type="entry name" value="SD19268P"/>
    <property type="match status" value="1"/>
</dbReference>
<dbReference type="Gene3D" id="3.90.226.10">
    <property type="entry name" value="2-enoyl-CoA Hydratase, Chain A, domain 1"/>
    <property type="match status" value="1"/>
</dbReference>
<dbReference type="InterPro" id="IPR018376">
    <property type="entry name" value="Enoyl-CoA_hyd/isom_CS"/>
</dbReference>
<name>A0A183ID01_9BILA</name>
<dbReference type="InterPro" id="IPR001753">
    <property type="entry name" value="Enoyl-CoA_hydra/iso"/>
</dbReference>
<evidence type="ECO:0000313" key="5">
    <source>
        <dbReference type="Proteomes" id="UP000270296"/>
    </source>
</evidence>
<dbReference type="PROSITE" id="PS00166">
    <property type="entry name" value="ENOYL_COA_HYDRATASE"/>
    <property type="match status" value="1"/>
</dbReference>
<evidence type="ECO:0000256" key="2">
    <source>
        <dbReference type="ARBA" id="ARBA00023239"/>
    </source>
</evidence>
<dbReference type="OrthoDB" id="410701at2759"/>
<reference evidence="6" key="1">
    <citation type="submission" date="2016-06" db="UniProtKB">
        <authorList>
            <consortium name="WormBaseParasite"/>
        </authorList>
    </citation>
    <scope>IDENTIFICATION</scope>
</reference>
<dbReference type="FunFam" id="3.90.226.10:FF:000009">
    <property type="entry name" value="Carnitinyl-CoA dehydratase"/>
    <property type="match status" value="1"/>
</dbReference>
<dbReference type="WBParaSite" id="SBAD_0000156601-mRNA-1">
    <property type="protein sequence ID" value="SBAD_0000156601-mRNA-1"/>
    <property type="gene ID" value="SBAD_0000156601"/>
</dbReference>
<evidence type="ECO:0000313" key="6">
    <source>
        <dbReference type="WBParaSite" id="SBAD_0000156601-mRNA-1"/>
    </source>
</evidence>
<keyword evidence="5" id="KW-1185">Reference proteome</keyword>
<dbReference type="GO" id="GO:0004300">
    <property type="term" value="F:enoyl-CoA hydratase activity"/>
    <property type="evidence" value="ECO:0007669"/>
    <property type="project" value="UniProtKB-ARBA"/>
</dbReference>
<dbReference type="Proteomes" id="UP000270296">
    <property type="component" value="Unassembled WGS sequence"/>
</dbReference>
<accession>A0A183ID01</accession>
<dbReference type="GO" id="GO:0005739">
    <property type="term" value="C:mitochondrion"/>
    <property type="evidence" value="ECO:0007669"/>
    <property type="project" value="TreeGrafter"/>
</dbReference>
<dbReference type="SUPFAM" id="SSF52096">
    <property type="entry name" value="ClpP/crotonase"/>
    <property type="match status" value="1"/>
</dbReference>
<dbReference type="AlphaFoldDB" id="A0A183ID01"/>
<organism evidence="6">
    <name type="scientific">Soboliphyme baturini</name>
    <dbReference type="NCBI Taxonomy" id="241478"/>
    <lineage>
        <taxon>Eukaryota</taxon>
        <taxon>Metazoa</taxon>
        <taxon>Ecdysozoa</taxon>
        <taxon>Nematoda</taxon>
        <taxon>Enoplea</taxon>
        <taxon>Dorylaimia</taxon>
        <taxon>Dioctophymatida</taxon>
        <taxon>Dioctophymatoidea</taxon>
        <taxon>Soboliphymatidae</taxon>
        <taxon>Soboliphyme</taxon>
    </lineage>
</organism>
<reference evidence="4 5" key="2">
    <citation type="submission" date="2018-11" db="EMBL/GenBank/DDBJ databases">
        <authorList>
            <consortium name="Pathogen Informatics"/>
        </authorList>
    </citation>
    <scope>NUCLEOTIDE SEQUENCE [LARGE SCALE GENOMIC DNA]</scope>
</reference>
<comment type="similarity">
    <text evidence="1 3">Belongs to the enoyl-CoA hydratase/isomerase family.</text>
</comment>
<keyword evidence="2" id="KW-0456">Lyase</keyword>
<protein>
    <submittedName>
        <fullName evidence="6">Enoyl-CoA hydratase domain-containing protein 2, mitochondrial</fullName>
    </submittedName>
</protein>
<dbReference type="FunFam" id="1.10.12.10:FF:000001">
    <property type="entry name" value="Probable enoyl-CoA hydratase, mitochondrial"/>
    <property type="match status" value="1"/>
</dbReference>
<dbReference type="CDD" id="cd06558">
    <property type="entry name" value="crotonase-like"/>
    <property type="match status" value="1"/>
</dbReference>
<dbReference type="PANTHER" id="PTHR11941">
    <property type="entry name" value="ENOYL-COA HYDRATASE-RELATED"/>
    <property type="match status" value="1"/>
</dbReference>
<dbReference type="InterPro" id="IPR014748">
    <property type="entry name" value="Enoyl-CoA_hydra_C"/>
</dbReference>
<evidence type="ECO:0000256" key="3">
    <source>
        <dbReference type="RuleBase" id="RU003707"/>
    </source>
</evidence>
<dbReference type="Pfam" id="PF00378">
    <property type="entry name" value="ECH_1"/>
    <property type="match status" value="1"/>
</dbReference>
<gene>
    <name evidence="4" type="ORF">SBAD_LOCUS1495</name>
</gene>
<sequence>MICNGFRRAYCSLTAMEFTVERVTKGDNVYALFRMNHPGTRNAISKNLVKQMADAIEVVKSDDRLRAVILKSDVPNIFCAGANLKERAEMTEPEVLRFVNRTRRLLTDLESLPLPVIAAMDGAALGGGLEFALACDIRTASKDAQMGLIETRVAVLPALGGTQRLPRLVGRAMAKELIFTARVIDGVEAYRIGLVNHVVEQNETGDEILPQAPKSVKFAKLALLKGVDVDLDTGLAMEEHCYAQIIPLKDRLEGLQAFKEKRRPHYKGE</sequence>
<dbReference type="GO" id="GO:0006635">
    <property type="term" value="P:fatty acid beta-oxidation"/>
    <property type="evidence" value="ECO:0007669"/>
    <property type="project" value="TreeGrafter"/>
</dbReference>
<dbReference type="InterPro" id="IPR029045">
    <property type="entry name" value="ClpP/crotonase-like_dom_sf"/>
</dbReference>
<proteinExistence type="inferred from homology"/>
<dbReference type="EMBL" id="UZAM01006845">
    <property type="protein sequence ID" value="VDO94528.1"/>
    <property type="molecule type" value="Genomic_DNA"/>
</dbReference>
<evidence type="ECO:0000256" key="1">
    <source>
        <dbReference type="ARBA" id="ARBA00005254"/>
    </source>
</evidence>
<evidence type="ECO:0000313" key="4">
    <source>
        <dbReference type="EMBL" id="VDO94528.1"/>
    </source>
</evidence>
<dbReference type="Gene3D" id="1.10.12.10">
    <property type="entry name" value="Lyase 2-enoyl-coa Hydratase, Chain A, domain 2"/>
    <property type="match status" value="1"/>
</dbReference>